<feature type="domain" description="Ig-like" evidence="11">
    <location>
        <begin position="13"/>
        <end position="99"/>
    </location>
</feature>
<dbReference type="Pfam" id="PF07686">
    <property type="entry name" value="V-set"/>
    <property type="match status" value="2"/>
</dbReference>
<organism evidence="12 13">
    <name type="scientific">Aquarana catesbeiana</name>
    <name type="common">American bullfrog</name>
    <name type="synonym">Rana catesbeiana</name>
    <dbReference type="NCBI Taxonomy" id="8400"/>
    <lineage>
        <taxon>Eukaryota</taxon>
        <taxon>Metazoa</taxon>
        <taxon>Chordata</taxon>
        <taxon>Craniata</taxon>
        <taxon>Vertebrata</taxon>
        <taxon>Euteleostomi</taxon>
        <taxon>Amphibia</taxon>
        <taxon>Batrachia</taxon>
        <taxon>Anura</taxon>
        <taxon>Neobatrachia</taxon>
        <taxon>Ranoidea</taxon>
        <taxon>Ranidae</taxon>
        <taxon>Aquarana</taxon>
    </lineage>
</organism>
<evidence type="ECO:0000256" key="8">
    <source>
        <dbReference type="ARBA" id="ARBA00023170"/>
    </source>
</evidence>
<dbReference type="GO" id="GO:0031295">
    <property type="term" value="P:T cell costimulation"/>
    <property type="evidence" value="ECO:0007669"/>
    <property type="project" value="TreeGrafter"/>
</dbReference>
<comment type="subcellular location">
    <subcellularLocation>
        <location evidence="1">Cell membrane</location>
        <topology evidence="1">Single-pass type I membrane protein</topology>
    </subcellularLocation>
</comment>
<dbReference type="Proteomes" id="UP000228934">
    <property type="component" value="Unassembled WGS sequence"/>
</dbReference>
<feature type="domain" description="Ig-like" evidence="11">
    <location>
        <begin position="147"/>
        <end position="248"/>
    </location>
</feature>
<dbReference type="PANTHER" id="PTHR25466:SF9">
    <property type="entry name" value="FIBRONECTIN TYPE-III DOMAIN-CONTAINING PROTEIN"/>
    <property type="match status" value="1"/>
</dbReference>
<reference evidence="13" key="1">
    <citation type="journal article" date="2017" name="Nat. Commun.">
        <title>The North American bullfrog draft genome provides insight into hormonal regulation of long noncoding RNA.</title>
        <authorList>
            <person name="Hammond S.A."/>
            <person name="Warren R.L."/>
            <person name="Vandervalk B.P."/>
            <person name="Kucuk E."/>
            <person name="Khan H."/>
            <person name="Gibb E.A."/>
            <person name="Pandoh P."/>
            <person name="Kirk H."/>
            <person name="Zhao Y."/>
            <person name="Jones M."/>
            <person name="Mungall A.J."/>
            <person name="Coope R."/>
            <person name="Pleasance S."/>
            <person name="Moore R.A."/>
            <person name="Holt R.A."/>
            <person name="Round J.M."/>
            <person name="Ohora S."/>
            <person name="Walle B.V."/>
            <person name="Veldhoen N."/>
            <person name="Helbing C.C."/>
            <person name="Birol I."/>
        </authorList>
    </citation>
    <scope>NUCLEOTIDE SEQUENCE [LARGE SCALE GENOMIC DNA]</scope>
</reference>
<dbReference type="InterPro" id="IPR013783">
    <property type="entry name" value="Ig-like_fold"/>
</dbReference>
<keyword evidence="5" id="KW-1133">Transmembrane helix</keyword>
<evidence type="ECO:0000256" key="10">
    <source>
        <dbReference type="ARBA" id="ARBA00023319"/>
    </source>
</evidence>
<evidence type="ECO:0000256" key="6">
    <source>
        <dbReference type="ARBA" id="ARBA00023136"/>
    </source>
</evidence>
<dbReference type="OrthoDB" id="10055806at2759"/>
<dbReference type="InterPro" id="IPR007110">
    <property type="entry name" value="Ig-like_dom"/>
</dbReference>
<evidence type="ECO:0000256" key="7">
    <source>
        <dbReference type="ARBA" id="ARBA00023157"/>
    </source>
</evidence>
<dbReference type="GO" id="GO:0006955">
    <property type="term" value="P:immune response"/>
    <property type="evidence" value="ECO:0007669"/>
    <property type="project" value="TreeGrafter"/>
</dbReference>
<dbReference type="EMBL" id="KV931629">
    <property type="protein sequence ID" value="PIO30076.1"/>
    <property type="molecule type" value="Genomic_DNA"/>
</dbReference>
<keyword evidence="8" id="KW-0675">Receptor</keyword>
<keyword evidence="7" id="KW-1015">Disulfide bond</keyword>
<keyword evidence="6" id="KW-0472">Membrane</keyword>
<dbReference type="GO" id="GO:0009897">
    <property type="term" value="C:external side of plasma membrane"/>
    <property type="evidence" value="ECO:0007669"/>
    <property type="project" value="TreeGrafter"/>
</dbReference>
<dbReference type="InterPro" id="IPR051713">
    <property type="entry name" value="T-cell_Activation_Regulation"/>
</dbReference>
<dbReference type="GO" id="GO:0042130">
    <property type="term" value="P:negative regulation of T cell proliferation"/>
    <property type="evidence" value="ECO:0007669"/>
    <property type="project" value="TreeGrafter"/>
</dbReference>
<evidence type="ECO:0000313" key="13">
    <source>
        <dbReference type="Proteomes" id="UP000228934"/>
    </source>
</evidence>
<evidence type="ECO:0000256" key="2">
    <source>
        <dbReference type="ARBA" id="ARBA00022475"/>
    </source>
</evidence>
<keyword evidence="9" id="KW-0325">Glycoprotein</keyword>
<keyword evidence="10" id="KW-0393">Immunoglobulin domain</keyword>
<dbReference type="InterPro" id="IPR013106">
    <property type="entry name" value="Ig_V-set"/>
</dbReference>
<keyword evidence="4" id="KW-0732">Signal</keyword>
<evidence type="ECO:0000313" key="12">
    <source>
        <dbReference type="EMBL" id="PIO30076.1"/>
    </source>
</evidence>
<dbReference type="PROSITE" id="PS50835">
    <property type="entry name" value="IG_LIKE"/>
    <property type="match status" value="2"/>
</dbReference>
<dbReference type="GO" id="GO:0071222">
    <property type="term" value="P:cellular response to lipopolysaccharide"/>
    <property type="evidence" value="ECO:0007669"/>
    <property type="project" value="TreeGrafter"/>
</dbReference>
<dbReference type="GO" id="GO:0042102">
    <property type="term" value="P:positive regulation of T cell proliferation"/>
    <property type="evidence" value="ECO:0007669"/>
    <property type="project" value="TreeGrafter"/>
</dbReference>
<dbReference type="GO" id="GO:0007166">
    <property type="term" value="P:cell surface receptor signaling pathway"/>
    <property type="evidence" value="ECO:0007669"/>
    <property type="project" value="TreeGrafter"/>
</dbReference>
<evidence type="ECO:0000256" key="3">
    <source>
        <dbReference type="ARBA" id="ARBA00022692"/>
    </source>
</evidence>
<sequence>MFHLLVEAKGCCPCPKTEVKAKSGDTVILPCSINLSPWNPNKALLSWVKRLGPGNNVTVHSQEGICMEVDQGRTSLPFWKDGKGDLQLRDVVPSDSGDYIFWITQVSDEEKKPPVCCDVILNVDPAKETVDPGEKKCSQVDAEGCCPRPKTEVRAETGDTVILPCAINLSSWNPNKVLLSWDKRHGPGNNVTVHSQKGINMEVDQERTSLPFWKEGKGDLQLRNIVPADSGLYTSSITEVSDEEKKQSMCC</sequence>
<dbReference type="SUPFAM" id="SSF48726">
    <property type="entry name" value="Immunoglobulin"/>
    <property type="match status" value="2"/>
</dbReference>
<protein>
    <recommendedName>
        <fullName evidence="11">Ig-like domain-containing protein</fullName>
    </recommendedName>
</protein>
<keyword evidence="2" id="KW-1003">Cell membrane</keyword>
<dbReference type="SMART" id="SM00409">
    <property type="entry name" value="IG"/>
    <property type="match status" value="2"/>
</dbReference>
<dbReference type="Gene3D" id="2.60.40.10">
    <property type="entry name" value="Immunoglobulins"/>
    <property type="match status" value="2"/>
</dbReference>
<evidence type="ECO:0000256" key="5">
    <source>
        <dbReference type="ARBA" id="ARBA00022989"/>
    </source>
</evidence>
<evidence type="ECO:0000256" key="1">
    <source>
        <dbReference type="ARBA" id="ARBA00004251"/>
    </source>
</evidence>
<dbReference type="AlphaFoldDB" id="A0A2G9RQ73"/>
<feature type="non-terminal residue" evidence="12">
    <location>
        <position position="251"/>
    </location>
</feature>
<accession>A0A2G9RQ73</accession>
<dbReference type="InterPro" id="IPR036179">
    <property type="entry name" value="Ig-like_dom_sf"/>
</dbReference>
<name>A0A2G9RQ73_AQUCT</name>
<dbReference type="PANTHER" id="PTHR25466">
    <property type="entry name" value="T-LYMPHOCYTE ACTIVATION ANTIGEN"/>
    <property type="match status" value="1"/>
</dbReference>
<gene>
    <name evidence="12" type="ORF">AB205_0092180</name>
</gene>
<keyword evidence="13" id="KW-1185">Reference proteome</keyword>
<evidence type="ECO:0000259" key="11">
    <source>
        <dbReference type="PROSITE" id="PS50835"/>
    </source>
</evidence>
<proteinExistence type="predicted"/>
<evidence type="ECO:0000256" key="4">
    <source>
        <dbReference type="ARBA" id="ARBA00022729"/>
    </source>
</evidence>
<keyword evidence="3" id="KW-0812">Transmembrane</keyword>
<evidence type="ECO:0000256" key="9">
    <source>
        <dbReference type="ARBA" id="ARBA00023180"/>
    </source>
</evidence>
<dbReference type="InterPro" id="IPR003599">
    <property type="entry name" value="Ig_sub"/>
</dbReference>